<dbReference type="Proteomes" id="UP000077755">
    <property type="component" value="Chromosome 6"/>
</dbReference>
<dbReference type="InterPro" id="IPR002182">
    <property type="entry name" value="NB-ARC"/>
</dbReference>
<dbReference type="PROSITE" id="PS51153">
    <property type="entry name" value="RPW8"/>
    <property type="match status" value="1"/>
</dbReference>
<dbReference type="SUPFAM" id="SSF52058">
    <property type="entry name" value="L domain-like"/>
    <property type="match status" value="1"/>
</dbReference>
<dbReference type="InterPro" id="IPR027417">
    <property type="entry name" value="P-loop_NTPase"/>
</dbReference>
<evidence type="ECO:0000256" key="3">
    <source>
        <dbReference type="ARBA" id="ARBA00022821"/>
    </source>
</evidence>
<dbReference type="KEGG" id="dcr:108227827"/>
<dbReference type="PRINTS" id="PR00364">
    <property type="entry name" value="DISEASERSIST"/>
</dbReference>
<dbReference type="Pfam" id="PF05659">
    <property type="entry name" value="RPW8"/>
    <property type="match status" value="1"/>
</dbReference>
<evidence type="ECO:0000256" key="1">
    <source>
        <dbReference type="ARBA" id="ARBA00008894"/>
    </source>
</evidence>
<keyword evidence="3" id="KW-0611">Plant defense</keyword>
<dbReference type="Gene3D" id="1.10.10.10">
    <property type="entry name" value="Winged helix-like DNA-binding domain superfamily/Winged helix DNA-binding domain"/>
    <property type="match status" value="1"/>
</dbReference>
<comment type="similarity">
    <text evidence="1">Belongs to the disease resistance NB-LRR family.</text>
</comment>
<sequence>MAFIADAALGTGISELLKVAIAVAKQTLAFKTNLKSLVKTLQSVKPIFHEIEKLHKVLDRPQDETDRFIEQLRSGVELVDKCSTIPCWNKYKQYIYSNKLVKLDKDVVKFFQIEAQGLAAVNSLRSVVGIQDSNDKLDLILKYLNISDSGFSFWGSVPGVPDGVVGFERPLKELKEMLLRDEEKVKVVSAPGGCGKTTLVKMLCHDPDIENIFGKNILVVTISKSANITVIVEKIFKCRMPDNKLPDFQNDDDAINHLEYLLKQIGPSPILLVLDDVWPNWVSLIDDLTFSLPNYKILVTSRFSFQRFEPVYNLKILNDKDAMTLFRRCAFPKDGNSKIPEDLVEKTVKGCKGFPLALTVVGRSLYGHPEVTWRLKQRKWSDGKSILDTERELLDCLQTSLDALDEMNESSIKDCCLDLGSFPEDQRIPATTLLDMWAELYNLDDKDMDSFSNLVELAFRNLVNLFCTSHKGNEVDGYCNENYVMQHDLIRDLTIHQSNREPIEQRKRLIIEITGNDFPKWWTEGAGLPIHARLLSISTDKNFSSSWLPLKLPAAEVVILNCSSGLYTIPQFIGSMDKLKVLIVTNYGSSFSKLDNFYCLGSLPILRRIRLERVSLSSLSTSSIELVNLQKITFTMCEIGEAFENGTMDLPRIFPNLLELEIDCCDDLMKLHVGICNVVSLKKISITYCNELSSLPEEIGRLRNLEVLRLNSCTKLLELPESIGNLQKLTVLDISDCLSISNLPRTVGELCALKKFHMRGCQGLADLHKLPSSVKDLTLLEKVICDEEASHLWKTYRSHLKNLVVEEVKEDAFESLMRVISPIQHC</sequence>
<dbReference type="Pfam" id="PF23598">
    <property type="entry name" value="LRR_14"/>
    <property type="match status" value="1"/>
</dbReference>
<dbReference type="Gene3D" id="3.80.10.10">
    <property type="entry name" value="Ribonuclease Inhibitor"/>
    <property type="match status" value="1"/>
</dbReference>
<dbReference type="SUPFAM" id="SSF52540">
    <property type="entry name" value="P-loop containing nucleoside triphosphate hydrolases"/>
    <property type="match status" value="1"/>
</dbReference>
<dbReference type="AlphaFoldDB" id="A0AAF0XCT7"/>
<dbReference type="InterPro" id="IPR032675">
    <property type="entry name" value="LRR_dom_sf"/>
</dbReference>
<reference evidence="5" key="2">
    <citation type="submission" date="2022-03" db="EMBL/GenBank/DDBJ databases">
        <title>Draft title - Genomic analysis of global carrot germplasm unveils the trajectory of domestication and the origin of high carotenoid orange carrot.</title>
        <authorList>
            <person name="Iorizzo M."/>
            <person name="Ellison S."/>
            <person name="Senalik D."/>
            <person name="Macko-Podgorni A."/>
            <person name="Grzebelus D."/>
            <person name="Bostan H."/>
            <person name="Rolling W."/>
            <person name="Curaba J."/>
            <person name="Simon P."/>
        </authorList>
    </citation>
    <scope>NUCLEOTIDE SEQUENCE</scope>
    <source>
        <tissue evidence="5">Leaf</tissue>
    </source>
</reference>
<dbReference type="InterPro" id="IPR008808">
    <property type="entry name" value="Powdery_mildew-R_dom"/>
</dbReference>
<dbReference type="GO" id="GO:0043531">
    <property type="term" value="F:ADP binding"/>
    <property type="evidence" value="ECO:0007669"/>
    <property type="project" value="InterPro"/>
</dbReference>
<dbReference type="InterPro" id="IPR036388">
    <property type="entry name" value="WH-like_DNA-bd_sf"/>
</dbReference>
<organism evidence="5 6">
    <name type="scientific">Daucus carota subsp. sativus</name>
    <name type="common">Carrot</name>
    <dbReference type="NCBI Taxonomy" id="79200"/>
    <lineage>
        <taxon>Eukaryota</taxon>
        <taxon>Viridiplantae</taxon>
        <taxon>Streptophyta</taxon>
        <taxon>Embryophyta</taxon>
        <taxon>Tracheophyta</taxon>
        <taxon>Spermatophyta</taxon>
        <taxon>Magnoliopsida</taxon>
        <taxon>eudicotyledons</taxon>
        <taxon>Gunneridae</taxon>
        <taxon>Pentapetalae</taxon>
        <taxon>asterids</taxon>
        <taxon>campanulids</taxon>
        <taxon>Apiales</taxon>
        <taxon>Apiaceae</taxon>
        <taxon>Apioideae</taxon>
        <taxon>Scandiceae</taxon>
        <taxon>Daucinae</taxon>
        <taxon>Daucus</taxon>
        <taxon>Daucus sect. Daucus</taxon>
    </lineage>
</organism>
<dbReference type="InterPro" id="IPR055414">
    <property type="entry name" value="LRR_R13L4/SHOC2-like"/>
</dbReference>
<keyword evidence="6" id="KW-1185">Reference proteome</keyword>
<protein>
    <recommendedName>
        <fullName evidence="4">RPW8 domain-containing protein</fullName>
    </recommendedName>
</protein>
<evidence type="ECO:0000313" key="6">
    <source>
        <dbReference type="Proteomes" id="UP000077755"/>
    </source>
</evidence>
<accession>A0AAF0XCT7</accession>
<feature type="domain" description="RPW8" evidence="4">
    <location>
        <begin position="1"/>
        <end position="149"/>
    </location>
</feature>
<dbReference type="GO" id="GO:0006952">
    <property type="term" value="P:defense response"/>
    <property type="evidence" value="ECO:0007669"/>
    <property type="project" value="UniProtKB-KW"/>
</dbReference>
<dbReference type="Pfam" id="PF00931">
    <property type="entry name" value="NB-ARC"/>
    <property type="match status" value="1"/>
</dbReference>
<keyword evidence="2" id="KW-0677">Repeat</keyword>
<evidence type="ECO:0000259" key="4">
    <source>
        <dbReference type="PROSITE" id="PS51153"/>
    </source>
</evidence>
<gene>
    <name evidence="5" type="ORF">DCAR_0624841</name>
</gene>
<dbReference type="PANTHER" id="PTHR36766">
    <property type="entry name" value="PLANT BROAD-SPECTRUM MILDEW RESISTANCE PROTEIN RPW8"/>
    <property type="match status" value="1"/>
</dbReference>
<proteinExistence type="inferred from homology"/>
<dbReference type="PANTHER" id="PTHR36766:SF3">
    <property type="entry name" value="RPW8 DOMAIN-CONTAINING PROTEIN"/>
    <property type="match status" value="1"/>
</dbReference>
<name>A0AAF0XCT7_DAUCS</name>
<evidence type="ECO:0000256" key="2">
    <source>
        <dbReference type="ARBA" id="ARBA00022737"/>
    </source>
</evidence>
<reference evidence="5" key="1">
    <citation type="journal article" date="2016" name="Nat. Genet.">
        <title>A high-quality carrot genome assembly provides new insights into carotenoid accumulation and asterid genome evolution.</title>
        <authorList>
            <person name="Iorizzo M."/>
            <person name="Ellison S."/>
            <person name="Senalik D."/>
            <person name="Zeng P."/>
            <person name="Satapoomin P."/>
            <person name="Huang J."/>
            <person name="Bowman M."/>
            <person name="Iovene M."/>
            <person name="Sanseverino W."/>
            <person name="Cavagnaro P."/>
            <person name="Yildiz M."/>
            <person name="Macko-Podgorni A."/>
            <person name="Moranska E."/>
            <person name="Grzebelus E."/>
            <person name="Grzebelus D."/>
            <person name="Ashrafi H."/>
            <person name="Zheng Z."/>
            <person name="Cheng S."/>
            <person name="Spooner D."/>
            <person name="Van Deynze A."/>
            <person name="Simon P."/>
        </authorList>
    </citation>
    <scope>NUCLEOTIDE SEQUENCE</scope>
    <source>
        <tissue evidence="5">Leaf</tissue>
    </source>
</reference>
<dbReference type="EMBL" id="CP093348">
    <property type="protein sequence ID" value="WOH05425.1"/>
    <property type="molecule type" value="Genomic_DNA"/>
</dbReference>
<dbReference type="Gene3D" id="3.40.50.300">
    <property type="entry name" value="P-loop containing nucleotide triphosphate hydrolases"/>
    <property type="match status" value="1"/>
</dbReference>
<evidence type="ECO:0000313" key="5">
    <source>
        <dbReference type="EMBL" id="WOH05425.1"/>
    </source>
</evidence>